<proteinExistence type="predicted"/>
<gene>
    <name evidence="2" type="primary">ABSGL_08611.1 scaffold 10421</name>
</gene>
<organism evidence="2">
    <name type="scientific">Absidia glauca</name>
    <name type="common">Pin mould</name>
    <dbReference type="NCBI Taxonomy" id="4829"/>
    <lineage>
        <taxon>Eukaryota</taxon>
        <taxon>Fungi</taxon>
        <taxon>Fungi incertae sedis</taxon>
        <taxon>Mucoromycota</taxon>
        <taxon>Mucoromycotina</taxon>
        <taxon>Mucoromycetes</taxon>
        <taxon>Mucorales</taxon>
        <taxon>Cunninghamellaceae</taxon>
        <taxon>Absidia</taxon>
    </lineage>
</organism>
<dbReference type="Proteomes" id="UP000078561">
    <property type="component" value="Unassembled WGS sequence"/>
</dbReference>
<keyword evidence="3" id="KW-1185">Reference proteome</keyword>
<reference evidence="2" key="1">
    <citation type="submission" date="2016-04" db="EMBL/GenBank/DDBJ databases">
        <authorList>
            <person name="Evans L.H."/>
            <person name="Alamgir A."/>
            <person name="Owens N."/>
            <person name="Weber N.D."/>
            <person name="Virtaneva K."/>
            <person name="Barbian K."/>
            <person name="Babar A."/>
            <person name="Rosenke K."/>
        </authorList>
    </citation>
    <scope>NUCLEOTIDE SEQUENCE [LARGE SCALE GENOMIC DNA]</scope>
    <source>
        <strain evidence="2">CBS 101.48</strain>
    </source>
</reference>
<protein>
    <submittedName>
        <fullName evidence="2">Uncharacterized protein</fullName>
    </submittedName>
</protein>
<dbReference type="OrthoDB" id="10521884at2759"/>
<keyword evidence="1" id="KW-0732">Signal</keyword>
<evidence type="ECO:0000256" key="1">
    <source>
        <dbReference type="SAM" id="SignalP"/>
    </source>
</evidence>
<sequence length="141" mass="15490">MLKYTLAFFLLALLSVAFAQIGDSDSDWDEEPGSGDDDLRGKRCSSVLQCGIGWLYCIDNICQEKQPGRDCVAEGSFYTGGKSCCPPMVNPRQVNTPCRMLSTTSCKSDRDCSIRNGWQYSKCCPDKDNGNGVCIDRTGKC</sequence>
<dbReference type="InParanoid" id="A0A168PQF1"/>
<dbReference type="EMBL" id="LT554016">
    <property type="protein sequence ID" value="SAM02795.1"/>
    <property type="molecule type" value="Genomic_DNA"/>
</dbReference>
<feature type="chain" id="PRO_5007899728" evidence="1">
    <location>
        <begin position="20"/>
        <end position="141"/>
    </location>
</feature>
<evidence type="ECO:0000313" key="2">
    <source>
        <dbReference type="EMBL" id="SAM02795.1"/>
    </source>
</evidence>
<evidence type="ECO:0000313" key="3">
    <source>
        <dbReference type="Proteomes" id="UP000078561"/>
    </source>
</evidence>
<feature type="signal peptide" evidence="1">
    <location>
        <begin position="1"/>
        <end position="19"/>
    </location>
</feature>
<dbReference type="AlphaFoldDB" id="A0A168PQF1"/>
<name>A0A168PQF1_ABSGL</name>
<accession>A0A168PQF1</accession>